<feature type="compositionally biased region" description="Basic and acidic residues" evidence="1">
    <location>
        <begin position="13"/>
        <end position="22"/>
    </location>
</feature>
<sequence length="103" mass="11465">MPAYVRGPCAVPGKRDTPDRRRFTGTGDHLAGRHGDWPAGPLGIRRTMWFALATPVVVMIATVLMERFERYCDRAEAGARVRVPEPRGEPVRPVSFGSVVLRH</sequence>
<keyword evidence="2" id="KW-1133">Transmembrane helix</keyword>
<evidence type="ECO:0000256" key="2">
    <source>
        <dbReference type="SAM" id="Phobius"/>
    </source>
</evidence>
<evidence type="ECO:0000313" key="3">
    <source>
        <dbReference type="EMBL" id="RJQ87843.1"/>
    </source>
</evidence>
<gene>
    <name evidence="3" type="ORF">D5S19_08545</name>
</gene>
<name>A0A419I7S0_9PSEU</name>
<proteinExistence type="predicted"/>
<dbReference type="OrthoDB" id="3630056at2"/>
<feature type="transmembrane region" description="Helical" evidence="2">
    <location>
        <begin position="47"/>
        <end position="65"/>
    </location>
</feature>
<comment type="caution">
    <text evidence="3">The sequence shown here is derived from an EMBL/GenBank/DDBJ whole genome shotgun (WGS) entry which is preliminary data.</text>
</comment>
<keyword evidence="2" id="KW-0812">Transmembrane</keyword>
<dbReference type="RefSeq" id="WP_120022777.1">
    <property type="nucleotide sequence ID" value="NZ_QZFV01000066.1"/>
</dbReference>
<protein>
    <submittedName>
        <fullName evidence="3">Uncharacterized protein</fullName>
    </submittedName>
</protein>
<accession>A0A419I7S0</accession>
<organism evidence="3 4">
    <name type="scientific">Amycolatopsis panacis</name>
    <dbReference type="NCBI Taxonomy" id="2340917"/>
    <lineage>
        <taxon>Bacteria</taxon>
        <taxon>Bacillati</taxon>
        <taxon>Actinomycetota</taxon>
        <taxon>Actinomycetes</taxon>
        <taxon>Pseudonocardiales</taxon>
        <taxon>Pseudonocardiaceae</taxon>
        <taxon>Amycolatopsis</taxon>
    </lineage>
</organism>
<evidence type="ECO:0000313" key="4">
    <source>
        <dbReference type="Proteomes" id="UP000285112"/>
    </source>
</evidence>
<dbReference type="Proteomes" id="UP000285112">
    <property type="component" value="Unassembled WGS sequence"/>
</dbReference>
<feature type="region of interest" description="Disordered" evidence="1">
    <location>
        <begin position="82"/>
        <end position="103"/>
    </location>
</feature>
<dbReference type="AlphaFoldDB" id="A0A419I7S0"/>
<dbReference type="EMBL" id="QZFV01000066">
    <property type="protein sequence ID" value="RJQ87843.1"/>
    <property type="molecule type" value="Genomic_DNA"/>
</dbReference>
<feature type="region of interest" description="Disordered" evidence="1">
    <location>
        <begin position="1"/>
        <end position="36"/>
    </location>
</feature>
<evidence type="ECO:0000256" key="1">
    <source>
        <dbReference type="SAM" id="MobiDB-lite"/>
    </source>
</evidence>
<keyword evidence="2" id="KW-0472">Membrane</keyword>
<reference evidence="3 4" key="1">
    <citation type="submission" date="2018-09" db="EMBL/GenBank/DDBJ databases">
        <title>YIM PH 21725 draft genome.</title>
        <authorList>
            <person name="Miao C."/>
        </authorList>
    </citation>
    <scope>NUCLEOTIDE SEQUENCE [LARGE SCALE GENOMIC DNA]</scope>
    <source>
        <strain evidence="4">YIM PH21725</strain>
    </source>
</reference>
<keyword evidence="4" id="KW-1185">Reference proteome</keyword>